<feature type="region of interest" description="Disordered" evidence="1">
    <location>
        <begin position="127"/>
        <end position="158"/>
    </location>
</feature>
<dbReference type="GO" id="GO:0008270">
    <property type="term" value="F:zinc ion binding"/>
    <property type="evidence" value="ECO:0007669"/>
    <property type="project" value="InterPro"/>
</dbReference>
<feature type="domain" description="Retrovirus-related Pol polyprotein from transposon TNT 1-94-like beta-barrel" evidence="2">
    <location>
        <begin position="215"/>
        <end position="293"/>
    </location>
</feature>
<dbReference type="EMBL" id="LXQA010001685">
    <property type="protein sequence ID" value="MCH80953.1"/>
    <property type="molecule type" value="Genomic_DNA"/>
</dbReference>
<dbReference type="SUPFAM" id="SSF57756">
    <property type="entry name" value="Retrovirus zinc finger-like domains"/>
    <property type="match status" value="1"/>
</dbReference>
<dbReference type="GO" id="GO:0003676">
    <property type="term" value="F:nucleic acid binding"/>
    <property type="evidence" value="ECO:0007669"/>
    <property type="project" value="InterPro"/>
</dbReference>
<evidence type="ECO:0000259" key="2">
    <source>
        <dbReference type="Pfam" id="PF22936"/>
    </source>
</evidence>
<organism evidence="3 4">
    <name type="scientific">Trifolium medium</name>
    <dbReference type="NCBI Taxonomy" id="97028"/>
    <lineage>
        <taxon>Eukaryota</taxon>
        <taxon>Viridiplantae</taxon>
        <taxon>Streptophyta</taxon>
        <taxon>Embryophyta</taxon>
        <taxon>Tracheophyta</taxon>
        <taxon>Spermatophyta</taxon>
        <taxon>Magnoliopsida</taxon>
        <taxon>eudicotyledons</taxon>
        <taxon>Gunneridae</taxon>
        <taxon>Pentapetalae</taxon>
        <taxon>rosids</taxon>
        <taxon>fabids</taxon>
        <taxon>Fabales</taxon>
        <taxon>Fabaceae</taxon>
        <taxon>Papilionoideae</taxon>
        <taxon>50 kb inversion clade</taxon>
        <taxon>NPAAA clade</taxon>
        <taxon>Hologalegina</taxon>
        <taxon>IRL clade</taxon>
        <taxon>Trifolieae</taxon>
        <taxon>Trifolium</taxon>
    </lineage>
</organism>
<gene>
    <name evidence="3" type="ORF">A2U01_0001729</name>
</gene>
<reference evidence="3 4" key="1">
    <citation type="journal article" date="2018" name="Front. Plant Sci.">
        <title>Red Clover (Trifolium pratense) and Zigzag Clover (T. medium) - A Picture of Genomic Similarities and Differences.</title>
        <authorList>
            <person name="Dluhosova J."/>
            <person name="Istvanek J."/>
            <person name="Nedelnik J."/>
            <person name="Repkova J."/>
        </authorList>
    </citation>
    <scope>NUCLEOTIDE SEQUENCE [LARGE SCALE GENOMIC DNA]</scope>
    <source>
        <strain evidence="4">cv. 10/8</strain>
        <tissue evidence="3">Leaf</tissue>
    </source>
</reference>
<evidence type="ECO:0000256" key="1">
    <source>
        <dbReference type="SAM" id="MobiDB-lite"/>
    </source>
</evidence>
<dbReference type="PANTHER" id="PTHR35317">
    <property type="entry name" value="OS04G0629600 PROTEIN"/>
    <property type="match status" value="1"/>
</dbReference>
<accession>A0A392M1R3</accession>
<name>A0A392M1R3_9FABA</name>
<comment type="caution">
    <text evidence="3">The sequence shown here is derived from an EMBL/GenBank/DDBJ whole genome shotgun (WGS) entry which is preliminary data.</text>
</comment>
<feature type="compositionally biased region" description="Basic and acidic residues" evidence="1">
    <location>
        <begin position="127"/>
        <end position="138"/>
    </location>
</feature>
<dbReference type="Pfam" id="PF22936">
    <property type="entry name" value="Pol_BBD"/>
    <property type="match status" value="1"/>
</dbReference>
<keyword evidence="4" id="KW-1185">Reference proteome</keyword>
<dbReference type="InterPro" id="IPR054722">
    <property type="entry name" value="PolX-like_BBD"/>
</dbReference>
<feature type="compositionally biased region" description="Low complexity" evidence="1">
    <location>
        <begin position="141"/>
        <end position="155"/>
    </location>
</feature>
<dbReference type="PANTHER" id="PTHR35317:SF27">
    <property type="entry name" value="RETROVIRUS-RELATED POL POLYPROTEIN FROM TRANSPOSON TNT 1-94"/>
    <property type="match status" value="1"/>
</dbReference>
<evidence type="ECO:0000313" key="4">
    <source>
        <dbReference type="Proteomes" id="UP000265520"/>
    </source>
</evidence>
<protein>
    <submittedName>
        <fullName evidence="3">Retrovirus-related Pol polyprotein from transposon TNT 1-94</fullName>
    </submittedName>
</protein>
<dbReference type="Proteomes" id="UP000265520">
    <property type="component" value="Unassembled WGS sequence"/>
</dbReference>
<dbReference type="AlphaFoldDB" id="A0A392M1R3"/>
<dbReference type="Pfam" id="PF14223">
    <property type="entry name" value="Retrotran_gag_2"/>
    <property type="match status" value="1"/>
</dbReference>
<evidence type="ECO:0000313" key="3">
    <source>
        <dbReference type="EMBL" id="MCH80953.1"/>
    </source>
</evidence>
<dbReference type="InterPro" id="IPR036875">
    <property type="entry name" value="Znf_CCHC_sf"/>
</dbReference>
<sequence length="341" mass="38313">MLKENLLRSKEYWSLIEDGVVTAPANATAEQRKAANDSRLRDLKTFEILAIGEGETVNEYFARTLAIVNRMTAHGERMEQVTIVEKILRSMPPKFNSVVCSIEESNDVTALSIDELQSSLIVHEQRMKGQKEHGEEQALKASSAGRGRGRSASRGCGRGRQNKDLVECYKCHKLGNYRNQCPDWEGAANYAELEEEEMLLMAHSDVNENSKEEAWYLNSGCSNHIIGTKDWLFDFDESFKETVKLGNDSKMVVEGKGNVKLYISGRIHVITDVYYLPGLGNNLLSVGQLQQKGLTIVFRNNACQLFHEERGLILTIEMTVNKMFIVSASVISPKCLQVTKK</sequence>
<proteinExistence type="predicted"/>